<gene>
    <name evidence="1" type="ORF">PG997_013617</name>
</gene>
<dbReference type="GeneID" id="92050991"/>
<proteinExistence type="predicted"/>
<dbReference type="RefSeq" id="XP_066663623.1">
    <property type="nucleotide sequence ID" value="XM_066817931.1"/>
</dbReference>
<accession>A0ABR1V6S0</accession>
<sequence>MAKTMDNQLSLQPAGSQAEVSPLLRIPREIRDEIYRYTVTVDQAFEGGNQRSFRIRGYKDAPHQIQKFRINRQIWAEVWDYLIKSNIWVEVEMFDHTPIAALFRGRNFWSPYHQFPSQLALSDHINRLAEDVAIRFSMEDTDGHMSANHRSSVTFAYHPSTYGTVIRALSFKSGTRYQGFTAQLHPTTVSCGRRFEKLLTPLCSLRGQGLVSFSGIDEYPAKLRLIQEQMNRPPLDATSIDDVMMEGQHYLKEGRTAELRGRFSDAMCQYCLGTVAHDWPDWYFADGTPESNSLDALMVELFIGFSRNAHKHVASVKKMDSPSSIDGKHLNWIAELGIDHSVSAMRFVGLTDRQRSDAHLYRAFNHHHRDEHLEAARDLVYATEVDPTLDVRADLDDEYDRAAYDAIQQRPGPQGFKLVECELPLIGKWKGDPAVWAMWEADHCIVMKLFRQRHNEGPDGEAGGTPEDLTFQYANLGITWEYDDEQIKVSKEDPEN</sequence>
<evidence type="ECO:0000313" key="1">
    <source>
        <dbReference type="EMBL" id="KAK8066870.1"/>
    </source>
</evidence>
<dbReference type="Proteomes" id="UP001433268">
    <property type="component" value="Unassembled WGS sequence"/>
</dbReference>
<organism evidence="1 2">
    <name type="scientific">Apiospora hydei</name>
    <dbReference type="NCBI Taxonomy" id="1337664"/>
    <lineage>
        <taxon>Eukaryota</taxon>
        <taxon>Fungi</taxon>
        <taxon>Dikarya</taxon>
        <taxon>Ascomycota</taxon>
        <taxon>Pezizomycotina</taxon>
        <taxon>Sordariomycetes</taxon>
        <taxon>Xylariomycetidae</taxon>
        <taxon>Amphisphaeriales</taxon>
        <taxon>Apiosporaceae</taxon>
        <taxon>Apiospora</taxon>
    </lineage>
</organism>
<dbReference type="EMBL" id="JAQQWN010000009">
    <property type="protein sequence ID" value="KAK8066870.1"/>
    <property type="molecule type" value="Genomic_DNA"/>
</dbReference>
<protein>
    <submittedName>
        <fullName evidence="1">Uncharacterized protein</fullName>
    </submittedName>
</protein>
<name>A0ABR1V6S0_9PEZI</name>
<evidence type="ECO:0000313" key="2">
    <source>
        <dbReference type="Proteomes" id="UP001433268"/>
    </source>
</evidence>
<comment type="caution">
    <text evidence="1">The sequence shown here is derived from an EMBL/GenBank/DDBJ whole genome shotgun (WGS) entry which is preliminary data.</text>
</comment>
<keyword evidence="2" id="KW-1185">Reference proteome</keyword>
<reference evidence="1 2" key="1">
    <citation type="submission" date="2023-01" db="EMBL/GenBank/DDBJ databases">
        <title>Analysis of 21 Apiospora genomes using comparative genomics revels a genus with tremendous synthesis potential of carbohydrate active enzymes and secondary metabolites.</title>
        <authorList>
            <person name="Sorensen T."/>
        </authorList>
    </citation>
    <scope>NUCLEOTIDE SEQUENCE [LARGE SCALE GENOMIC DNA]</scope>
    <source>
        <strain evidence="1 2">CBS 114990</strain>
    </source>
</reference>